<keyword evidence="6 11" id="KW-0238">DNA-binding</keyword>
<evidence type="ECO:0000256" key="6">
    <source>
        <dbReference type="ARBA" id="ARBA00023125"/>
    </source>
</evidence>
<evidence type="ECO:0000256" key="8">
    <source>
        <dbReference type="ARBA" id="ARBA00023242"/>
    </source>
</evidence>
<evidence type="ECO:0000256" key="1">
    <source>
        <dbReference type="ARBA" id="ARBA00004123"/>
    </source>
</evidence>
<evidence type="ECO:0000256" key="11">
    <source>
        <dbReference type="PROSITE-ProRule" id="PRU00267"/>
    </source>
</evidence>
<protein>
    <recommendedName>
        <fullName evidence="9">Protein polybromo-1</fullName>
    </recommendedName>
</protein>
<dbReference type="PROSITE" id="PS00633">
    <property type="entry name" value="BROMODOMAIN_1"/>
    <property type="match status" value="4"/>
</dbReference>
<dbReference type="GO" id="GO:0016586">
    <property type="term" value="C:RSC-type complex"/>
    <property type="evidence" value="ECO:0007669"/>
    <property type="project" value="InterPro"/>
</dbReference>
<dbReference type="STRING" id="94237.ENSMMOP00000020459"/>
<dbReference type="Ensembl" id="ENSMMOT00000020799.1">
    <property type="protein sequence ID" value="ENSMMOP00000020459.1"/>
    <property type="gene ID" value="ENSMMOG00000015551.1"/>
</dbReference>
<dbReference type="CDD" id="cd05524">
    <property type="entry name" value="Bromo_polybromo_I"/>
    <property type="match status" value="1"/>
</dbReference>
<evidence type="ECO:0000259" key="15">
    <source>
        <dbReference type="PROSITE" id="PS51038"/>
    </source>
</evidence>
<accession>A0A3Q3X5A3</accession>
<feature type="domain" description="Bromo" evidence="13">
    <location>
        <begin position="383"/>
        <end position="441"/>
    </location>
</feature>
<dbReference type="PANTHER" id="PTHR16062:SF19">
    <property type="entry name" value="PROTEIN POLYBROMO-1"/>
    <property type="match status" value="1"/>
</dbReference>
<feature type="domain" description="Bromo" evidence="13">
    <location>
        <begin position="66"/>
        <end position="136"/>
    </location>
</feature>
<organism evidence="16 17">
    <name type="scientific">Mola mola</name>
    <name type="common">Ocean sunfish</name>
    <name type="synonym">Tetraodon mola</name>
    <dbReference type="NCBI Taxonomy" id="94237"/>
    <lineage>
        <taxon>Eukaryota</taxon>
        <taxon>Metazoa</taxon>
        <taxon>Chordata</taxon>
        <taxon>Craniata</taxon>
        <taxon>Vertebrata</taxon>
        <taxon>Euteleostomi</taxon>
        <taxon>Actinopterygii</taxon>
        <taxon>Neopterygii</taxon>
        <taxon>Teleostei</taxon>
        <taxon>Neoteleostei</taxon>
        <taxon>Acanthomorphata</taxon>
        <taxon>Eupercaria</taxon>
        <taxon>Tetraodontiformes</taxon>
        <taxon>Molidae</taxon>
        <taxon>Mola</taxon>
    </lineage>
</organism>
<dbReference type="FunFam" id="1.20.920.10:FF:000010">
    <property type="entry name" value="protein polybromo-1 isoform X3"/>
    <property type="match status" value="1"/>
</dbReference>
<feature type="DNA-binding region" description="HMG box" evidence="11">
    <location>
        <begin position="1309"/>
        <end position="1359"/>
    </location>
</feature>
<evidence type="ECO:0000256" key="3">
    <source>
        <dbReference type="ARBA" id="ARBA00022853"/>
    </source>
</evidence>
<feature type="region of interest" description="Disordered" evidence="12">
    <location>
        <begin position="461"/>
        <end position="484"/>
    </location>
</feature>
<keyword evidence="3" id="KW-0156">Chromatin regulator</keyword>
<evidence type="ECO:0000256" key="12">
    <source>
        <dbReference type="SAM" id="MobiDB-lite"/>
    </source>
</evidence>
<dbReference type="FunFam" id="1.20.920.10:FF:000006">
    <property type="entry name" value="protein polybromo-1 isoform X1"/>
    <property type="match status" value="1"/>
</dbReference>
<dbReference type="SMART" id="SM00398">
    <property type="entry name" value="HMG"/>
    <property type="match status" value="1"/>
</dbReference>
<dbReference type="PRINTS" id="PR00503">
    <property type="entry name" value="BROMODOMAIN"/>
</dbReference>
<dbReference type="InterPro" id="IPR018359">
    <property type="entry name" value="Bromodomain_CS"/>
</dbReference>
<feature type="domain" description="BAH" evidence="15">
    <location>
        <begin position="898"/>
        <end position="1016"/>
    </location>
</feature>
<dbReference type="GO" id="GO:0006338">
    <property type="term" value="P:chromatin remodeling"/>
    <property type="evidence" value="ECO:0007669"/>
    <property type="project" value="InterPro"/>
</dbReference>
<dbReference type="OMA" id="GMINQSM"/>
<feature type="domain" description="Bromo" evidence="13">
    <location>
        <begin position="506"/>
        <end position="576"/>
    </location>
</feature>
<keyword evidence="5 10" id="KW-0103">Bromodomain</keyword>
<evidence type="ECO:0000256" key="9">
    <source>
        <dbReference type="ARBA" id="ARBA00069785"/>
    </source>
</evidence>
<dbReference type="SMART" id="SM00297">
    <property type="entry name" value="BROMO"/>
    <property type="match status" value="6"/>
</dbReference>
<keyword evidence="4" id="KW-0805">Transcription regulation</keyword>
<dbReference type="InterPro" id="IPR001025">
    <property type="entry name" value="BAH_dom"/>
</dbReference>
<dbReference type="PROSITE" id="PS50014">
    <property type="entry name" value="BROMODOMAIN_2"/>
    <property type="match status" value="5"/>
</dbReference>
<keyword evidence="8 11" id="KW-0539">Nucleus</keyword>
<dbReference type="FunFam" id="1.20.920.10:FF:000013">
    <property type="entry name" value="Protein polybromo-1 isoform 1"/>
    <property type="match status" value="1"/>
</dbReference>
<proteinExistence type="predicted"/>
<dbReference type="FunFam" id="1.20.920.10:FF:000009">
    <property type="entry name" value="Protein polybromo-1 isoform 1"/>
    <property type="match status" value="1"/>
</dbReference>
<dbReference type="CDD" id="cd04717">
    <property type="entry name" value="BAH_polybromo"/>
    <property type="match status" value="2"/>
</dbReference>
<dbReference type="InterPro" id="IPR037968">
    <property type="entry name" value="PBRM1_BD5"/>
</dbReference>
<dbReference type="FunFam" id="2.30.30.490:FF:000003">
    <property type="entry name" value="protein polybromo-1 isoform X3"/>
    <property type="match status" value="1"/>
</dbReference>
<feature type="domain" description="BAH" evidence="15">
    <location>
        <begin position="1088"/>
        <end position="1204"/>
    </location>
</feature>
<dbReference type="PROSITE" id="PS51038">
    <property type="entry name" value="BAH"/>
    <property type="match status" value="2"/>
</dbReference>
<dbReference type="CDD" id="cd21984">
    <property type="entry name" value="HMG-box_PB1"/>
    <property type="match status" value="1"/>
</dbReference>
<dbReference type="PROSITE" id="PS50118">
    <property type="entry name" value="HMG_BOX_2"/>
    <property type="match status" value="1"/>
</dbReference>
<dbReference type="GO" id="GO:0006368">
    <property type="term" value="P:transcription elongation by RNA polymerase II"/>
    <property type="evidence" value="ECO:0007669"/>
    <property type="project" value="TreeGrafter"/>
</dbReference>
<comment type="subcellular location">
    <subcellularLocation>
        <location evidence="1">Nucleus</location>
    </subcellularLocation>
</comment>
<dbReference type="Proteomes" id="UP000261620">
    <property type="component" value="Unplaced"/>
</dbReference>
<dbReference type="InterPro" id="IPR001487">
    <property type="entry name" value="Bromodomain"/>
</dbReference>
<dbReference type="GO" id="GO:0003682">
    <property type="term" value="F:chromatin binding"/>
    <property type="evidence" value="ECO:0007669"/>
    <property type="project" value="InterPro"/>
</dbReference>
<evidence type="ECO:0000256" key="2">
    <source>
        <dbReference type="ARBA" id="ARBA00022737"/>
    </source>
</evidence>
<evidence type="ECO:0000256" key="4">
    <source>
        <dbReference type="ARBA" id="ARBA00023015"/>
    </source>
</evidence>
<dbReference type="SUPFAM" id="SSF47370">
    <property type="entry name" value="Bromodomain"/>
    <property type="match status" value="6"/>
</dbReference>
<feature type="region of interest" description="Disordered" evidence="12">
    <location>
        <begin position="592"/>
        <end position="612"/>
    </location>
</feature>
<dbReference type="CDD" id="cd05518">
    <property type="entry name" value="Bromo_polybromo_IV"/>
    <property type="match status" value="1"/>
</dbReference>
<feature type="compositionally biased region" description="Acidic residues" evidence="12">
    <location>
        <begin position="1251"/>
        <end position="1268"/>
    </location>
</feature>
<dbReference type="CDD" id="cd05515">
    <property type="entry name" value="Bromo_polybromo_V"/>
    <property type="match status" value="1"/>
</dbReference>
<feature type="domain" description="Bromo" evidence="13">
    <location>
        <begin position="204"/>
        <end position="274"/>
    </location>
</feature>
<dbReference type="InterPro" id="IPR036910">
    <property type="entry name" value="HMG_box_dom_sf"/>
</dbReference>
<evidence type="ECO:0000259" key="13">
    <source>
        <dbReference type="PROSITE" id="PS50014"/>
    </source>
</evidence>
<feature type="compositionally biased region" description="Basic residues" evidence="12">
    <location>
        <begin position="1"/>
        <end position="10"/>
    </location>
</feature>
<dbReference type="GO" id="GO:0016514">
    <property type="term" value="C:SWI/SNF complex"/>
    <property type="evidence" value="ECO:0007669"/>
    <property type="project" value="TreeGrafter"/>
</dbReference>
<dbReference type="SMART" id="SM00439">
    <property type="entry name" value="BAH"/>
    <property type="match status" value="2"/>
</dbReference>
<dbReference type="PANTHER" id="PTHR16062">
    <property type="entry name" value="SWI/SNF-RELATED"/>
    <property type="match status" value="1"/>
</dbReference>
<dbReference type="Gene3D" id="1.20.920.10">
    <property type="entry name" value="Bromodomain-like"/>
    <property type="match status" value="6"/>
</dbReference>
<dbReference type="Pfam" id="PF00439">
    <property type="entry name" value="Bromodomain"/>
    <property type="match status" value="6"/>
</dbReference>
<dbReference type="FunFam" id="1.20.920.10:FF:000015">
    <property type="entry name" value="protein polybromo-1 isoform X3"/>
    <property type="match status" value="1"/>
</dbReference>
<evidence type="ECO:0000256" key="10">
    <source>
        <dbReference type="PROSITE-ProRule" id="PRU00035"/>
    </source>
</evidence>
<dbReference type="SUPFAM" id="SSF47095">
    <property type="entry name" value="HMG-box"/>
    <property type="match status" value="1"/>
</dbReference>
<keyword evidence="17" id="KW-1185">Reference proteome</keyword>
<evidence type="ECO:0000313" key="17">
    <source>
        <dbReference type="Proteomes" id="UP000261620"/>
    </source>
</evidence>
<feature type="domain" description="Bromo" evidence="13">
    <location>
        <begin position="642"/>
        <end position="712"/>
    </location>
</feature>
<sequence>MSASSKRRRATSPSSSVSGGGDFDDMSSSTPASGRKRKRVSNVPPVDTIAVCHELFNAVRDHKDEQGRQLSDVFLRVPKRRNQPDYYEVVSQPIDMTKVQYKLKSEDYTNVEHLTADFQLMFNNAKLFYKSGSEEYQAACRLWQVYLQTKAEFVQPGDGDEEDEDGDDMMDNPGMSTEEETSSSSLKEVLEQLLEAVVSHADPSGRLVSELFQKLPSKVHYPDYYAIIKEPIDLRMIAQRIQIGYYKSVNAMAKDIDLMTKNAKIYNEPGSQVFKDANTIKKVFIQRKTELEHSEPTKSSLRIRYHRVCLVSLLPRNRRSGQGDRLSGVSVALQYGSESEDDPVLSGSVCYDEGESEAENSNMEVSNPILQLYEAVRGARNNQGQVFSEPFQQLPSRREYPDYYQAKLKNGEYESVEQIDSDLNLMFENAKRYNMPNSSIYKRAFRLQQIMQAKKKELLRRDEEDGDSILSSDTGSVKRKSHKKNVKKNRMKTLFAAVTEAREAGTSRRLCDLFMVKPSKKDYPDYYKVILEPMDLKTIEHNIRNERYTTEEALMEDMKLMFRNARHYNEEGSQVYNDADILEKILKDKRKELGPPEEDDVGSPKLKLRKSGVSPKKSKYLTPLQQKLNELYDAVRNFTDSRGRRLSTIFLRLPSRAELPDYYATIKKPIDMERVRSHMAAGRYQDVEALVEDFALMFNNACIYNEPESLIYRDALVLHRVLLETRKQQEGGEDSGPPAVGSLVRELIRNLFVSVLGHQDEEGRSLERSPLNFDVVRMNVDRGHYRRLDVFQEHMFEVLEKARRLNRTDSEIFEDSVELQQFFIKIRDELCKNGEILLSSALNYTLKHLHSDVEQEKREKIPKEIEEDKQRTKEDEEFKGVCELLPKSYVQECSFENTTYHVGEFVYVEPSEPNLKLHVVCIERLWEDEAGEKWLYGCWFYRPSETFHLATRKFLEKEVFKSDYYNKVSFRKVLGKCVVMFVKDYFKMQPEGYAADDVYVCESRYAARSKSFKKIKIWSMPMSTVKLLPRDFPLPVVRVASMFAKPNHDKLTFTNRDRSPLFKEDVPVEMSGAEPDCQYYEQLRYNNTWFKVGDCVYIQSHGLSKPRVARLEKLWLQSGMTFFFGPIFIHPEETEHEPTKMFYKREVFLSPLEETLPMTCVIGKCVVSSFKDYLSCRPTEFSEDDVLLCESRYIESEKQMKKFKGLKRFSYSSKVLEDEIFYFRKLMVPQKEASPFLDKKIEELEVKLADLEDGDDDMEDMDEEDEAPETPSMPQMQTPLSSDMDMMPYMPSQSTPKVKGLSKKEGAKRKMNMSGYILFSSEMRAVIKARHPDYSFGELSRLVGTEWRNLEAPKKTEYEGMFGAYGPPYMPMQGPHEGLLSVAPVAPHPAGGPHLPPHHLQQGMPGYPGMLHQGKGHCPSHTCSVTSSRVSPAGGVYLVHGLPGLHAPPPYPGQGQPSHLQPSTPIFVAPPPKTQRVLHSEAYLKYIEGLNAESSTVSKWDETLKAQRRDAHLTKEQESRLPAHWLKSKGAHTTMVDALWRLRDLMLRDSLNICQAHNL</sequence>
<reference evidence="16" key="1">
    <citation type="submission" date="2025-08" db="UniProtKB">
        <authorList>
            <consortium name="Ensembl"/>
        </authorList>
    </citation>
    <scope>IDENTIFICATION</scope>
</reference>
<keyword evidence="2" id="KW-0677">Repeat</keyword>
<evidence type="ECO:0000259" key="14">
    <source>
        <dbReference type="PROSITE" id="PS50118"/>
    </source>
</evidence>
<reference evidence="16" key="2">
    <citation type="submission" date="2025-09" db="UniProtKB">
        <authorList>
            <consortium name="Ensembl"/>
        </authorList>
    </citation>
    <scope>IDENTIFICATION</scope>
</reference>
<feature type="region of interest" description="Disordered" evidence="12">
    <location>
        <begin position="154"/>
        <end position="183"/>
    </location>
</feature>
<evidence type="ECO:0000313" key="16">
    <source>
        <dbReference type="Ensembl" id="ENSMMOP00000020459.1"/>
    </source>
</evidence>
<dbReference type="Gene3D" id="2.30.30.490">
    <property type="match status" value="2"/>
</dbReference>
<dbReference type="InterPro" id="IPR043151">
    <property type="entry name" value="BAH_sf"/>
</dbReference>
<dbReference type="FunFam" id="2.30.30.490:FF:000002">
    <property type="entry name" value="protein polybromo-1 isoform X3"/>
    <property type="match status" value="1"/>
</dbReference>
<feature type="compositionally biased region" description="Acidic residues" evidence="12">
    <location>
        <begin position="158"/>
        <end position="170"/>
    </location>
</feature>
<dbReference type="InterPro" id="IPR036427">
    <property type="entry name" value="Bromodomain-like_sf"/>
</dbReference>
<dbReference type="InterPro" id="IPR009071">
    <property type="entry name" value="HMG_box_dom"/>
</dbReference>
<dbReference type="InterPro" id="IPR037382">
    <property type="entry name" value="Rsc/polybromo"/>
</dbReference>
<dbReference type="CDD" id="cd05517">
    <property type="entry name" value="Bromo_polybromo_II"/>
    <property type="match status" value="1"/>
</dbReference>
<feature type="domain" description="HMG box" evidence="14">
    <location>
        <begin position="1309"/>
        <end position="1359"/>
    </location>
</feature>
<name>A0A3Q3X5A3_MOLML</name>
<dbReference type="Pfam" id="PF00505">
    <property type="entry name" value="HMG_box"/>
    <property type="match status" value="1"/>
</dbReference>
<dbReference type="Pfam" id="PF01426">
    <property type="entry name" value="BAH"/>
    <property type="match status" value="2"/>
</dbReference>
<dbReference type="GO" id="GO:0003677">
    <property type="term" value="F:DNA binding"/>
    <property type="evidence" value="ECO:0007669"/>
    <property type="project" value="UniProtKB-UniRule"/>
</dbReference>
<feature type="region of interest" description="Disordered" evidence="12">
    <location>
        <begin position="1"/>
        <end position="41"/>
    </location>
</feature>
<evidence type="ECO:0000256" key="7">
    <source>
        <dbReference type="ARBA" id="ARBA00023163"/>
    </source>
</evidence>
<evidence type="ECO:0000256" key="5">
    <source>
        <dbReference type="ARBA" id="ARBA00023117"/>
    </source>
</evidence>
<keyword evidence="7" id="KW-0804">Transcription</keyword>
<feature type="region of interest" description="Disordered" evidence="12">
    <location>
        <begin position="1251"/>
        <end position="1281"/>
    </location>
</feature>